<evidence type="ECO:0000256" key="3">
    <source>
        <dbReference type="HAMAP-Rule" id="MF_01384"/>
    </source>
</evidence>
<evidence type="ECO:0000256" key="2">
    <source>
        <dbReference type="ARBA" id="ARBA00023186"/>
    </source>
</evidence>
<dbReference type="AlphaFoldDB" id="A0AAN0RHS3"/>
<dbReference type="GO" id="GO:0016151">
    <property type="term" value="F:nickel cation binding"/>
    <property type="evidence" value="ECO:0007669"/>
    <property type="project" value="UniProtKB-UniRule"/>
</dbReference>
<evidence type="ECO:0000256" key="1">
    <source>
        <dbReference type="ARBA" id="ARBA00007177"/>
    </source>
</evidence>
<dbReference type="Proteomes" id="UP000028680">
    <property type="component" value="Chromosome"/>
</dbReference>
<accession>A0AAN0RHS3</accession>
<dbReference type="KEGG" id="ptp:RCA23_c08820"/>
<name>A0AAN0RHS3_9RHOB</name>
<keyword evidence="2 3" id="KW-0143">Chaperone</keyword>
<dbReference type="EMBL" id="CP003984">
    <property type="protein sequence ID" value="AII86438.1"/>
    <property type="molecule type" value="Genomic_DNA"/>
</dbReference>
<dbReference type="PANTHER" id="PTHR33643:SF1">
    <property type="entry name" value="UREASE ACCESSORY PROTEIN D"/>
    <property type="match status" value="1"/>
</dbReference>
<proteinExistence type="inferred from homology"/>
<comment type="function">
    <text evidence="3">Required for maturation of urease via the functional incorporation of the urease nickel metallocenter.</text>
</comment>
<evidence type="ECO:0000313" key="5">
    <source>
        <dbReference type="Proteomes" id="UP000028680"/>
    </source>
</evidence>
<comment type="subunit">
    <text evidence="3">UreD, UreF and UreG form a complex that acts as a GTP-hydrolysis-dependent molecular chaperone, activating the urease apoprotein by helping to assemble the nickel containing metallocenter of UreC. The UreE protein probably delivers the nickel.</text>
</comment>
<dbReference type="PANTHER" id="PTHR33643">
    <property type="entry name" value="UREASE ACCESSORY PROTEIN D"/>
    <property type="match status" value="1"/>
</dbReference>
<dbReference type="GO" id="GO:0005737">
    <property type="term" value="C:cytoplasm"/>
    <property type="evidence" value="ECO:0007669"/>
    <property type="project" value="UniProtKB-SubCell"/>
</dbReference>
<comment type="similarity">
    <text evidence="1 3">Belongs to the UreD family.</text>
</comment>
<gene>
    <name evidence="3 4" type="primary">ureD</name>
    <name evidence="4" type="ORF">RCA23_c08820</name>
</gene>
<dbReference type="Pfam" id="PF01774">
    <property type="entry name" value="UreD"/>
    <property type="match status" value="1"/>
</dbReference>
<dbReference type="InterPro" id="IPR002669">
    <property type="entry name" value="UreD"/>
</dbReference>
<protein>
    <recommendedName>
        <fullName evidence="3">Urease accessory protein UreD</fullName>
    </recommendedName>
</protein>
<evidence type="ECO:0000313" key="4">
    <source>
        <dbReference type="EMBL" id="AII86438.1"/>
    </source>
</evidence>
<keyword evidence="3" id="KW-0963">Cytoplasm</keyword>
<sequence>MFADGDQSRLKDLRQQGSYRAIFPRPANDEIEAVIINTAGGITGGDKFSTEVTANSHAKISVTTQAAERIYRASNAIAGSMQTRLKVKSNAQLYWLPQETILFEGSRLCRRLEVEVARDAKFLMVEPLVFGREASGEILQQCSLDDRVCITTEGTPIYVDRVKLDGDIACILKRPAVAAGARAMASIVLVDQMAKAMIDGVRALLPSSGGASLLADNILVIRLLCSDSFALRTALLPILTHLTHNAVPKNWRL</sequence>
<keyword evidence="5" id="KW-1185">Reference proteome</keyword>
<organism evidence="4 5">
    <name type="scientific">Planktomarina temperata RCA23</name>
    <dbReference type="NCBI Taxonomy" id="666509"/>
    <lineage>
        <taxon>Bacteria</taxon>
        <taxon>Pseudomonadati</taxon>
        <taxon>Pseudomonadota</taxon>
        <taxon>Alphaproteobacteria</taxon>
        <taxon>Rhodobacterales</taxon>
        <taxon>Paracoccaceae</taxon>
        <taxon>Planktomarina</taxon>
    </lineage>
</organism>
<reference evidence="4 5" key="1">
    <citation type="journal article" date="2014" name="ISME J.">
        <title>Adaptation of an abundant Roseobacter RCA organism to pelagic systems revealed by genomic and transcriptomic analyses.</title>
        <authorList>
            <person name="Voget S."/>
            <person name="Wemheuer B."/>
            <person name="Brinkhoff T."/>
            <person name="Vollmers J."/>
            <person name="Dietrich S."/>
            <person name="Giebel H.A."/>
            <person name="Beardsley C."/>
            <person name="Sardemann C."/>
            <person name="Bakenhus I."/>
            <person name="Billerbeck S."/>
            <person name="Daniel R."/>
            <person name="Simon M."/>
        </authorList>
    </citation>
    <scope>NUCLEOTIDE SEQUENCE [LARGE SCALE GENOMIC DNA]</scope>
    <source>
        <strain evidence="4 5">RCA23</strain>
    </source>
</reference>
<comment type="subcellular location">
    <subcellularLocation>
        <location evidence="3">Cytoplasm</location>
    </subcellularLocation>
</comment>
<dbReference type="HAMAP" id="MF_01384">
    <property type="entry name" value="UreD"/>
    <property type="match status" value="1"/>
</dbReference>
<keyword evidence="3" id="KW-0996">Nickel insertion</keyword>